<dbReference type="EMBL" id="JAFNEN010000315">
    <property type="protein sequence ID" value="KAG8186054.1"/>
    <property type="molecule type" value="Genomic_DNA"/>
</dbReference>
<protein>
    <submittedName>
        <fullName evidence="1">Uncharacterized protein</fullName>
    </submittedName>
</protein>
<reference evidence="1 2" key="1">
    <citation type="journal article" date="2022" name="Nat. Ecol. Evol.">
        <title>A masculinizing supergene underlies an exaggerated male reproductive morph in a spider.</title>
        <authorList>
            <person name="Hendrickx F."/>
            <person name="De Corte Z."/>
            <person name="Sonet G."/>
            <person name="Van Belleghem S.M."/>
            <person name="Kostlbacher S."/>
            <person name="Vangestel C."/>
        </authorList>
    </citation>
    <scope>NUCLEOTIDE SEQUENCE [LARGE SCALE GENOMIC DNA]</scope>
    <source>
        <strain evidence="1">W744_W776</strain>
    </source>
</reference>
<evidence type="ECO:0000313" key="2">
    <source>
        <dbReference type="Proteomes" id="UP000827092"/>
    </source>
</evidence>
<sequence length="77" mass="8689">MRAVLLLEAGGRKTPITEIPAAAFLVENTGMDWRKKFKSVTPEEQFTGKANGENFRLQMKTRNGYRQATTMLKNEGI</sequence>
<proteinExistence type="predicted"/>
<dbReference type="AlphaFoldDB" id="A0AAV6UQQ1"/>
<dbReference type="Proteomes" id="UP000827092">
    <property type="component" value="Unassembled WGS sequence"/>
</dbReference>
<keyword evidence="2" id="KW-1185">Reference proteome</keyword>
<name>A0AAV6UQQ1_9ARAC</name>
<organism evidence="1 2">
    <name type="scientific">Oedothorax gibbosus</name>
    <dbReference type="NCBI Taxonomy" id="931172"/>
    <lineage>
        <taxon>Eukaryota</taxon>
        <taxon>Metazoa</taxon>
        <taxon>Ecdysozoa</taxon>
        <taxon>Arthropoda</taxon>
        <taxon>Chelicerata</taxon>
        <taxon>Arachnida</taxon>
        <taxon>Araneae</taxon>
        <taxon>Araneomorphae</taxon>
        <taxon>Entelegynae</taxon>
        <taxon>Araneoidea</taxon>
        <taxon>Linyphiidae</taxon>
        <taxon>Erigoninae</taxon>
        <taxon>Oedothorax</taxon>
    </lineage>
</organism>
<comment type="caution">
    <text evidence="1">The sequence shown here is derived from an EMBL/GenBank/DDBJ whole genome shotgun (WGS) entry which is preliminary data.</text>
</comment>
<accession>A0AAV6UQQ1</accession>
<evidence type="ECO:0000313" key="1">
    <source>
        <dbReference type="EMBL" id="KAG8186054.1"/>
    </source>
</evidence>
<gene>
    <name evidence="1" type="ORF">JTE90_007440</name>
</gene>